<evidence type="ECO:0000256" key="14">
    <source>
        <dbReference type="ARBA" id="ARBA00039401"/>
    </source>
</evidence>
<dbReference type="InterPro" id="IPR035965">
    <property type="entry name" value="PAS-like_dom_sf"/>
</dbReference>
<dbReference type="SMART" id="SM00388">
    <property type="entry name" value="HisKA"/>
    <property type="match status" value="1"/>
</dbReference>
<evidence type="ECO:0000313" key="18">
    <source>
        <dbReference type="Proteomes" id="UP001501470"/>
    </source>
</evidence>
<proteinExistence type="predicted"/>
<dbReference type="SMART" id="SM01079">
    <property type="entry name" value="CHASE"/>
    <property type="match status" value="1"/>
</dbReference>
<dbReference type="InterPro" id="IPR006189">
    <property type="entry name" value="CHASE_dom"/>
</dbReference>
<dbReference type="SUPFAM" id="SSF55874">
    <property type="entry name" value="ATPase domain of HSP90 chaperone/DNA topoisomerase II/histidine kinase"/>
    <property type="match status" value="1"/>
</dbReference>
<keyword evidence="18" id="KW-1185">Reference proteome</keyword>
<evidence type="ECO:0000256" key="9">
    <source>
        <dbReference type="ARBA" id="ARBA00022777"/>
    </source>
</evidence>
<evidence type="ECO:0000256" key="7">
    <source>
        <dbReference type="ARBA" id="ARBA00022692"/>
    </source>
</evidence>
<keyword evidence="12" id="KW-0902">Two-component regulatory system</keyword>
<dbReference type="InterPro" id="IPR036890">
    <property type="entry name" value="HATPase_C_sf"/>
</dbReference>
<evidence type="ECO:0000256" key="8">
    <source>
        <dbReference type="ARBA" id="ARBA00022741"/>
    </source>
</evidence>
<organism evidence="17 18">
    <name type="scientific">Dactylosporangium maewongense</name>
    <dbReference type="NCBI Taxonomy" id="634393"/>
    <lineage>
        <taxon>Bacteria</taxon>
        <taxon>Bacillati</taxon>
        <taxon>Actinomycetota</taxon>
        <taxon>Actinomycetes</taxon>
        <taxon>Micromonosporales</taxon>
        <taxon>Micromonosporaceae</taxon>
        <taxon>Dactylosporangium</taxon>
    </lineage>
</organism>
<dbReference type="PROSITE" id="PS50839">
    <property type="entry name" value="CHASE"/>
    <property type="match status" value="1"/>
</dbReference>
<comment type="caution">
    <text evidence="17">The sequence shown here is derived from an EMBL/GenBank/DDBJ whole genome shotgun (WGS) entry which is preliminary data.</text>
</comment>
<evidence type="ECO:0000259" key="15">
    <source>
        <dbReference type="PROSITE" id="PS50109"/>
    </source>
</evidence>
<keyword evidence="6" id="KW-0808">Transferase</keyword>
<evidence type="ECO:0000256" key="1">
    <source>
        <dbReference type="ARBA" id="ARBA00000085"/>
    </source>
</evidence>
<dbReference type="Pfam" id="PF08448">
    <property type="entry name" value="PAS_4"/>
    <property type="match status" value="1"/>
</dbReference>
<dbReference type="RefSeq" id="WP_344510450.1">
    <property type="nucleotide sequence ID" value="NZ_BAAAQD010000024.1"/>
</dbReference>
<feature type="domain" description="Histidine kinase" evidence="15">
    <location>
        <begin position="496"/>
        <end position="751"/>
    </location>
</feature>
<evidence type="ECO:0000256" key="12">
    <source>
        <dbReference type="ARBA" id="ARBA00023012"/>
    </source>
</evidence>
<dbReference type="NCBIfam" id="TIGR00229">
    <property type="entry name" value="sensory_box"/>
    <property type="match status" value="1"/>
</dbReference>
<dbReference type="SMART" id="SM00387">
    <property type="entry name" value="HATPase_c"/>
    <property type="match status" value="1"/>
</dbReference>
<evidence type="ECO:0000256" key="6">
    <source>
        <dbReference type="ARBA" id="ARBA00022679"/>
    </source>
</evidence>
<keyword evidence="7" id="KW-0812">Transmembrane</keyword>
<dbReference type="PROSITE" id="PS50109">
    <property type="entry name" value="HIS_KIN"/>
    <property type="match status" value="1"/>
</dbReference>
<comment type="catalytic activity">
    <reaction evidence="1">
        <text>ATP + protein L-histidine = ADP + protein N-phospho-L-histidine.</text>
        <dbReference type="EC" id="2.7.13.3"/>
    </reaction>
</comment>
<reference evidence="17 18" key="1">
    <citation type="journal article" date="2019" name="Int. J. Syst. Evol. Microbiol.">
        <title>The Global Catalogue of Microorganisms (GCM) 10K type strain sequencing project: providing services to taxonomists for standard genome sequencing and annotation.</title>
        <authorList>
            <consortium name="The Broad Institute Genomics Platform"/>
            <consortium name="The Broad Institute Genome Sequencing Center for Infectious Disease"/>
            <person name="Wu L."/>
            <person name="Ma J."/>
        </authorList>
    </citation>
    <scope>NUCLEOTIDE SEQUENCE [LARGE SCALE GENOMIC DNA]</scope>
    <source>
        <strain evidence="17 18">JCM 15933</strain>
    </source>
</reference>
<sequence>MGRLGTAVRHAGAVGILAILLVLALGLAASWNAAASLRSNQQARANAVMDRDTSLAEAAVRTEVHRYLDTLRTVAAAVGSHETLTFDDFATTTAPLRDAGLPGATSLVFVVAAEDSQLEQVQAYWRDRGVTGLDLTAKGSGREHLFVIFSRPLDGAPATLPGTDLSQSAEPTAALNESRRAGAPAVSDTYILLRDRSLPVAQQQRSFAIAAPVFGNPTPAGTKTFKGWVVFGLRGQDFVGGVLDAATQGKVDADLWAANGVGQDTRVAFLHRVPGTDLRREVAIPVGNRHWRLVLAADSGRLAGLSGPADTAPLAIGAGGTMLTLLVVAMLWALAGGRARAEARVVSATAGLREAERTARRQVALLNGILDRISDGVGVVDEHGTFLVHNPAAKAILGMDADATGMDSWQSHYGIFRPDGRTEFPTADLPLVRALDGESTDGIEMVIRNAGRPEGTLLSVSGRPLDVDGRRGAIAVFHDITEVREREGDLTAFAGIVAHDLKNPLTVIAAHAEMAHDALLSSSSALLGDGARDALVAGFRDAGAGGTLVAGSRDAGARDAVVAGLRDAGASVERVSAGVVRMRRLIDDLLAYTTARDAALKPRPLDLGGLVAEVVAERVNHLAVRPDIYVGPLPWVDADPAMLRQVLDNLIGNALKYVQPGRIPKVDVSASPAGPGWVRVEVADRGIGVPDADKPYVFESFHRAHTGQSYGGTGLGLAICRRVIDRHGGSITVVDNPGGGSRFSFTLPGAPVALEAPAELAQAYL</sequence>
<dbReference type="CDD" id="cd00082">
    <property type="entry name" value="HisKA"/>
    <property type="match status" value="1"/>
</dbReference>
<keyword evidence="11" id="KW-1133">Transmembrane helix</keyword>
<evidence type="ECO:0000256" key="2">
    <source>
        <dbReference type="ARBA" id="ARBA00004141"/>
    </source>
</evidence>
<feature type="domain" description="CHASE" evidence="16">
    <location>
        <begin position="147"/>
        <end position="239"/>
    </location>
</feature>
<evidence type="ECO:0000256" key="10">
    <source>
        <dbReference type="ARBA" id="ARBA00022840"/>
    </source>
</evidence>
<accession>A0ABN2CBN5</accession>
<dbReference type="InterPro" id="IPR000014">
    <property type="entry name" value="PAS"/>
</dbReference>
<dbReference type="SUPFAM" id="SSF55785">
    <property type="entry name" value="PYP-like sensor domain (PAS domain)"/>
    <property type="match status" value="1"/>
</dbReference>
<dbReference type="Pfam" id="PF02518">
    <property type="entry name" value="HATPase_c"/>
    <property type="match status" value="1"/>
</dbReference>
<keyword evidence="13" id="KW-0472">Membrane</keyword>
<evidence type="ECO:0000256" key="11">
    <source>
        <dbReference type="ARBA" id="ARBA00022989"/>
    </source>
</evidence>
<comment type="subcellular location">
    <subcellularLocation>
        <location evidence="3">Cell membrane</location>
    </subcellularLocation>
    <subcellularLocation>
        <location evidence="2">Membrane</location>
        <topology evidence="2">Multi-pass membrane protein</topology>
    </subcellularLocation>
</comment>
<dbReference type="PANTHER" id="PTHR42878">
    <property type="entry name" value="TWO-COMPONENT HISTIDINE KINASE"/>
    <property type="match status" value="1"/>
</dbReference>
<dbReference type="PANTHER" id="PTHR42878:SF7">
    <property type="entry name" value="SENSOR HISTIDINE KINASE GLRK"/>
    <property type="match status" value="1"/>
</dbReference>
<dbReference type="InterPro" id="IPR003661">
    <property type="entry name" value="HisK_dim/P_dom"/>
</dbReference>
<dbReference type="InterPro" id="IPR036097">
    <property type="entry name" value="HisK_dim/P_sf"/>
</dbReference>
<keyword evidence="5" id="KW-0597">Phosphoprotein</keyword>
<gene>
    <name evidence="17" type="ORF">GCM10009827_089320</name>
</gene>
<evidence type="ECO:0000256" key="13">
    <source>
        <dbReference type="ARBA" id="ARBA00023136"/>
    </source>
</evidence>
<dbReference type="Gene3D" id="3.30.450.20">
    <property type="entry name" value="PAS domain"/>
    <property type="match status" value="1"/>
</dbReference>
<dbReference type="InterPro" id="IPR005467">
    <property type="entry name" value="His_kinase_dom"/>
</dbReference>
<dbReference type="Gene3D" id="3.30.565.10">
    <property type="entry name" value="Histidine kinase-like ATPase, C-terminal domain"/>
    <property type="match status" value="1"/>
</dbReference>
<dbReference type="Gene3D" id="3.30.450.350">
    <property type="entry name" value="CHASE domain"/>
    <property type="match status" value="1"/>
</dbReference>
<dbReference type="InterPro" id="IPR042240">
    <property type="entry name" value="CHASE_sf"/>
</dbReference>
<dbReference type="InterPro" id="IPR003594">
    <property type="entry name" value="HATPase_dom"/>
</dbReference>
<keyword evidence="8" id="KW-0547">Nucleotide-binding</keyword>
<keyword evidence="10" id="KW-0067">ATP-binding</keyword>
<dbReference type="Pfam" id="PF03924">
    <property type="entry name" value="CHASE"/>
    <property type="match status" value="1"/>
</dbReference>
<dbReference type="InterPro" id="IPR013656">
    <property type="entry name" value="PAS_4"/>
</dbReference>
<dbReference type="EC" id="2.7.13.3" evidence="4"/>
<dbReference type="InterPro" id="IPR050351">
    <property type="entry name" value="BphY/WalK/GraS-like"/>
</dbReference>
<evidence type="ECO:0000256" key="5">
    <source>
        <dbReference type="ARBA" id="ARBA00022553"/>
    </source>
</evidence>
<dbReference type="CDD" id="cd00130">
    <property type="entry name" value="PAS"/>
    <property type="match status" value="1"/>
</dbReference>
<evidence type="ECO:0000259" key="16">
    <source>
        <dbReference type="PROSITE" id="PS50839"/>
    </source>
</evidence>
<dbReference type="Proteomes" id="UP001501470">
    <property type="component" value="Unassembled WGS sequence"/>
</dbReference>
<evidence type="ECO:0000256" key="3">
    <source>
        <dbReference type="ARBA" id="ARBA00004236"/>
    </source>
</evidence>
<dbReference type="SUPFAM" id="SSF47384">
    <property type="entry name" value="Homodimeric domain of signal transducing histidine kinase"/>
    <property type="match status" value="1"/>
</dbReference>
<evidence type="ECO:0000313" key="17">
    <source>
        <dbReference type="EMBL" id="GAA1554583.1"/>
    </source>
</evidence>
<dbReference type="InterPro" id="IPR004358">
    <property type="entry name" value="Sig_transdc_His_kin-like_C"/>
</dbReference>
<dbReference type="EMBL" id="BAAAQD010000024">
    <property type="protein sequence ID" value="GAA1554583.1"/>
    <property type="molecule type" value="Genomic_DNA"/>
</dbReference>
<name>A0ABN2CBN5_9ACTN</name>
<evidence type="ECO:0000256" key="4">
    <source>
        <dbReference type="ARBA" id="ARBA00012438"/>
    </source>
</evidence>
<dbReference type="Gene3D" id="1.10.287.130">
    <property type="match status" value="1"/>
</dbReference>
<protein>
    <recommendedName>
        <fullName evidence="14">Sensor-like histidine kinase SenX3</fullName>
        <ecNumber evidence="4">2.7.13.3</ecNumber>
    </recommendedName>
</protein>
<dbReference type="PRINTS" id="PR00344">
    <property type="entry name" value="BCTRLSENSOR"/>
</dbReference>
<keyword evidence="9" id="KW-0418">Kinase</keyword>